<dbReference type="Gene3D" id="3.30.70.270">
    <property type="match status" value="1"/>
</dbReference>
<dbReference type="Proteomes" id="UP001220256">
    <property type="component" value="Unassembled WGS sequence"/>
</dbReference>
<evidence type="ECO:0000313" key="1">
    <source>
        <dbReference type="EMBL" id="KAJ5271063.1"/>
    </source>
</evidence>
<evidence type="ECO:0000313" key="2">
    <source>
        <dbReference type="Proteomes" id="UP001220256"/>
    </source>
</evidence>
<sequence length="162" mass="19303">MQFEIFALVHYTNGFWIHSGPEEPRDLRSAVAAKLKVLIRDFIRAVRSHRQEWEITDADKTRRQIDDILRKFRKWCRLYVDDIVVVGDTLRDHIDRLRLVFVTLLEYNICRIGFLSLPLLGKEIDEFGTTTKEEKLPHRVLRQEHQSWNLASRPDSCLVIYR</sequence>
<accession>A0ABQ8WM41</accession>
<evidence type="ECO:0008006" key="3">
    <source>
        <dbReference type="Google" id="ProtNLM"/>
    </source>
</evidence>
<dbReference type="InterPro" id="IPR043128">
    <property type="entry name" value="Rev_trsase/Diguanyl_cyclase"/>
</dbReference>
<reference evidence="1 2" key="1">
    <citation type="journal article" date="2023" name="IMA Fungus">
        <title>Comparative genomic study of the Penicillium genus elucidates a diverse pangenome and 15 lateral gene transfer events.</title>
        <authorList>
            <person name="Petersen C."/>
            <person name="Sorensen T."/>
            <person name="Nielsen M.R."/>
            <person name="Sondergaard T.E."/>
            <person name="Sorensen J.L."/>
            <person name="Fitzpatrick D.A."/>
            <person name="Frisvad J.C."/>
            <person name="Nielsen K.L."/>
        </authorList>
    </citation>
    <scope>NUCLEOTIDE SEQUENCE [LARGE SCALE GENOMIC DNA]</scope>
    <source>
        <strain evidence="1 2">IBT 3361</strain>
    </source>
</reference>
<protein>
    <recommendedName>
        <fullName evidence="3">Reverse transcriptase domain-containing protein</fullName>
    </recommendedName>
</protein>
<proteinExistence type="predicted"/>
<keyword evidence="2" id="KW-1185">Reference proteome</keyword>
<dbReference type="InterPro" id="IPR043502">
    <property type="entry name" value="DNA/RNA_pol_sf"/>
</dbReference>
<dbReference type="EMBL" id="JAPVEB010000003">
    <property type="protein sequence ID" value="KAJ5271063.1"/>
    <property type="molecule type" value="Genomic_DNA"/>
</dbReference>
<dbReference type="SUPFAM" id="SSF56672">
    <property type="entry name" value="DNA/RNA polymerases"/>
    <property type="match status" value="1"/>
</dbReference>
<organism evidence="1 2">
    <name type="scientific">Penicillium chrysogenum</name>
    <name type="common">Penicillium notatum</name>
    <dbReference type="NCBI Taxonomy" id="5076"/>
    <lineage>
        <taxon>Eukaryota</taxon>
        <taxon>Fungi</taxon>
        <taxon>Dikarya</taxon>
        <taxon>Ascomycota</taxon>
        <taxon>Pezizomycotina</taxon>
        <taxon>Eurotiomycetes</taxon>
        <taxon>Eurotiomycetidae</taxon>
        <taxon>Eurotiales</taxon>
        <taxon>Aspergillaceae</taxon>
        <taxon>Penicillium</taxon>
        <taxon>Penicillium chrysogenum species complex</taxon>
    </lineage>
</organism>
<comment type="caution">
    <text evidence="1">The sequence shown here is derived from an EMBL/GenBank/DDBJ whole genome shotgun (WGS) entry which is preliminary data.</text>
</comment>
<name>A0ABQ8WM41_PENCH</name>
<gene>
    <name evidence="1" type="ORF">N7505_006821</name>
</gene>